<dbReference type="AlphaFoldDB" id="A0A8S2ZJ36"/>
<feature type="non-terminal residue" evidence="3">
    <location>
        <position position="60"/>
    </location>
</feature>
<dbReference type="Proteomes" id="UP000676336">
    <property type="component" value="Unassembled WGS sequence"/>
</dbReference>
<dbReference type="EMBL" id="CAJOBJ010131992">
    <property type="protein sequence ID" value="CAF4725822.1"/>
    <property type="molecule type" value="Genomic_DNA"/>
</dbReference>
<sequence length="60" mass="6807">AQWRKRKEWELDIVNSSIHGFDTDSLKSYGDALCISSVNILTEHNGTQVSLERIAILYPS</sequence>
<name>A0A8S2ZJ36_9BILA</name>
<evidence type="ECO:0000313" key="5">
    <source>
        <dbReference type="Proteomes" id="UP000681967"/>
    </source>
</evidence>
<dbReference type="Proteomes" id="UP000681720">
    <property type="component" value="Unassembled WGS sequence"/>
</dbReference>
<comment type="caution">
    <text evidence="3">The sequence shown here is derived from an EMBL/GenBank/DDBJ whole genome shotgun (WGS) entry which is preliminary data.</text>
</comment>
<proteinExistence type="predicted"/>
<evidence type="ECO:0000313" key="2">
    <source>
        <dbReference type="EMBL" id="CAF4550431.1"/>
    </source>
</evidence>
<accession>A0A8S2ZJ36</accession>
<gene>
    <name evidence="1" type="ORF">BYL167_LOCUS33252</name>
    <name evidence="3" type="ORF">BYL167_LOCUS40705</name>
    <name evidence="4" type="ORF">GIL414_LOCUS44058</name>
    <name evidence="2" type="ORF">SMN809_LOCUS37007</name>
</gene>
<dbReference type="EMBL" id="CAJOBI010092807">
    <property type="protein sequence ID" value="CAF4550431.1"/>
    <property type="molecule type" value="Genomic_DNA"/>
</dbReference>
<evidence type="ECO:0000313" key="3">
    <source>
        <dbReference type="EMBL" id="CAF4614861.1"/>
    </source>
</evidence>
<dbReference type="EMBL" id="CAJOBH010101400">
    <property type="protein sequence ID" value="CAF4614861.1"/>
    <property type="molecule type" value="Genomic_DNA"/>
</dbReference>
<evidence type="ECO:0000313" key="4">
    <source>
        <dbReference type="EMBL" id="CAF4725822.1"/>
    </source>
</evidence>
<feature type="non-terminal residue" evidence="3">
    <location>
        <position position="1"/>
    </location>
</feature>
<protein>
    <submittedName>
        <fullName evidence="3">Uncharacterized protein</fullName>
    </submittedName>
</protein>
<organism evidence="3 5">
    <name type="scientific">Rotaria magnacalcarata</name>
    <dbReference type="NCBI Taxonomy" id="392030"/>
    <lineage>
        <taxon>Eukaryota</taxon>
        <taxon>Metazoa</taxon>
        <taxon>Spiralia</taxon>
        <taxon>Gnathifera</taxon>
        <taxon>Rotifera</taxon>
        <taxon>Eurotatoria</taxon>
        <taxon>Bdelloidea</taxon>
        <taxon>Philodinida</taxon>
        <taxon>Philodinidae</taxon>
        <taxon>Rotaria</taxon>
    </lineage>
</organism>
<dbReference type="EMBL" id="CAJOBH010064022">
    <property type="protein sequence ID" value="CAF4439531.1"/>
    <property type="molecule type" value="Genomic_DNA"/>
</dbReference>
<dbReference type="Proteomes" id="UP000681967">
    <property type="component" value="Unassembled WGS sequence"/>
</dbReference>
<reference evidence="3" key="1">
    <citation type="submission" date="2021-02" db="EMBL/GenBank/DDBJ databases">
        <authorList>
            <person name="Nowell W R."/>
        </authorList>
    </citation>
    <scope>NUCLEOTIDE SEQUENCE</scope>
</reference>
<evidence type="ECO:0000313" key="1">
    <source>
        <dbReference type="EMBL" id="CAF4439531.1"/>
    </source>
</evidence>